<dbReference type="KEGG" id="red:roselon_02829"/>
<reference evidence="11 12" key="1">
    <citation type="submission" date="2013-03" db="EMBL/GenBank/DDBJ databases">
        <authorList>
            <person name="Fiebig A."/>
            <person name="Goeker M."/>
            <person name="Klenk H.-P.P."/>
        </authorList>
    </citation>
    <scope>NUCLEOTIDE SEQUENCE [LARGE SCALE GENOMIC DNA]</scope>
    <source>
        <strain evidence="12">DSM 19469</strain>
    </source>
</reference>
<dbReference type="Pfam" id="PF02518">
    <property type="entry name" value="HATPase_c"/>
    <property type="match status" value="1"/>
</dbReference>
<dbReference type="SUPFAM" id="SSF55874">
    <property type="entry name" value="ATPase domain of HSP90 chaperone/DNA topoisomerase II/histidine kinase"/>
    <property type="match status" value="1"/>
</dbReference>
<dbReference type="HOGENOM" id="CLU_024378_1_0_5"/>
<keyword evidence="3" id="KW-0597">Phosphoprotein</keyword>
<keyword evidence="7" id="KW-0067">ATP-binding</keyword>
<keyword evidence="8" id="KW-1133">Transmembrane helix</keyword>
<sequence>MKARELRPRHWARSLSTRLLIFLSIALLPLGVIAVYQTVQVIEETRRLAERDAVSRTSEAADEQQVLLERAFGSAYALGETAANLRDDPATCAAIMADFVANHRDYVFAGFVNADGVMLCNNASETVEFRGRPDWEEFVADPVAQVNVSRAGEVSGHSVYIVFVPIFDGQTQELLGGQAISIPHALSATLFANDDDGLELALINAEGEILAASTGMNDLGAFERRGVVPDALEIPSRGLLVATDARHRFNRPTAVVPLIGGQIYVLGLWRPGTMDMGVGPLSRTVPLFPLLMWLASLAVAYITVNNLILKPLSRLSTRMRRYRGDKPGKAFVSLPDAPSEMMAIAESYNTLLDRVAADTAQLEANVREKETLLREVHHRVKNNLQLISSILNMQMRGVQDDNARRILSRVQDRVMSLSSVHRVLYTDNELQSVRADHLLDDVIKGIADLVSSASTRVEVNVDLHPVRLDPDQAVPLSLLATEAMTNAVKYVAPDDHGRAAIDVTLRKEDADEVVFSISNTRGAEDAALHHDSDATSTGLGARLIQSFASQLGGEVEIVHSTTAHILELRFESLPAT</sequence>
<evidence type="ECO:0000256" key="4">
    <source>
        <dbReference type="ARBA" id="ARBA00022679"/>
    </source>
</evidence>
<accession>W8S4J1</accession>
<dbReference type="PANTHER" id="PTHR41523">
    <property type="entry name" value="TWO-COMPONENT SYSTEM SENSOR PROTEIN"/>
    <property type="match status" value="1"/>
</dbReference>
<keyword evidence="6 11" id="KW-0418">Kinase</keyword>
<gene>
    <name evidence="11" type="ORF">roselon_02829</name>
</gene>
<name>W8S4J1_9RHOB</name>
<feature type="domain" description="Signal transduction histidine kinase subgroup 2 dimerisation and phosphoacceptor" evidence="10">
    <location>
        <begin position="375"/>
        <end position="447"/>
    </location>
</feature>
<evidence type="ECO:0000259" key="9">
    <source>
        <dbReference type="Pfam" id="PF02518"/>
    </source>
</evidence>
<keyword evidence="4" id="KW-0808">Transferase</keyword>
<evidence type="ECO:0000256" key="1">
    <source>
        <dbReference type="ARBA" id="ARBA00000085"/>
    </source>
</evidence>
<dbReference type="InterPro" id="IPR003594">
    <property type="entry name" value="HATPase_dom"/>
</dbReference>
<evidence type="ECO:0000313" key="11">
    <source>
        <dbReference type="EMBL" id="AHM05127.1"/>
    </source>
</evidence>
<organism evidence="11 12">
    <name type="scientific">Roseicyclus elongatus DSM 19469</name>
    <dbReference type="NCBI Taxonomy" id="1294273"/>
    <lineage>
        <taxon>Bacteria</taxon>
        <taxon>Pseudomonadati</taxon>
        <taxon>Pseudomonadota</taxon>
        <taxon>Alphaproteobacteria</taxon>
        <taxon>Rhodobacterales</taxon>
        <taxon>Roseobacteraceae</taxon>
        <taxon>Roseicyclus</taxon>
    </lineage>
</organism>
<dbReference type="eggNOG" id="COG3920">
    <property type="taxonomic scope" value="Bacteria"/>
</dbReference>
<dbReference type="STRING" id="1294273.roselon_02829"/>
<dbReference type="InterPro" id="IPR036890">
    <property type="entry name" value="HATPase_C_sf"/>
</dbReference>
<dbReference type="Pfam" id="PF07568">
    <property type="entry name" value="HisKA_2"/>
    <property type="match status" value="1"/>
</dbReference>
<comment type="catalytic activity">
    <reaction evidence="1">
        <text>ATP + protein L-histidine = ADP + protein N-phospho-L-histidine.</text>
        <dbReference type="EC" id="2.7.13.3"/>
    </reaction>
</comment>
<dbReference type="EMBL" id="CP004372">
    <property type="protein sequence ID" value="AHM05127.1"/>
    <property type="molecule type" value="Genomic_DNA"/>
</dbReference>
<dbReference type="Proteomes" id="UP000019593">
    <property type="component" value="Chromosome"/>
</dbReference>
<keyword evidence="5" id="KW-0547">Nucleotide-binding</keyword>
<evidence type="ECO:0000256" key="5">
    <source>
        <dbReference type="ARBA" id="ARBA00022741"/>
    </source>
</evidence>
<evidence type="ECO:0000256" key="8">
    <source>
        <dbReference type="SAM" id="Phobius"/>
    </source>
</evidence>
<dbReference type="OrthoDB" id="9767435at2"/>
<protein>
    <recommendedName>
        <fullName evidence="2">histidine kinase</fullName>
        <ecNumber evidence="2">2.7.13.3</ecNumber>
    </recommendedName>
</protein>
<keyword evidence="12" id="KW-1185">Reference proteome</keyword>
<dbReference type="EC" id="2.7.13.3" evidence="2"/>
<evidence type="ECO:0000256" key="2">
    <source>
        <dbReference type="ARBA" id="ARBA00012438"/>
    </source>
</evidence>
<dbReference type="PANTHER" id="PTHR41523:SF8">
    <property type="entry name" value="ETHYLENE RESPONSE SENSOR PROTEIN"/>
    <property type="match status" value="1"/>
</dbReference>
<dbReference type="InterPro" id="IPR011495">
    <property type="entry name" value="Sig_transdc_His_kin_sub2_dim/P"/>
</dbReference>
<evidence type="ECO:0000256" key="3">
    <source>
        <dbReference type="ARBA" id="ARBA00022553"/>
    </source>
</evidence>
<dbReference type="GO" id="GO:0004673">
    <property type="term" value="F:protein histidine kinase activity"/>
    <property type="evidence" value="ECO:0007669"/>
    <property type="project" value="UniProtKB-EC"/>
</dbReference>
<feature type="transmembrane region" description="Helical" evidence="8">
    <location>
        <begin position="290"/>
        <end position="309"/>
    </location>
</feature>
<proteinExistence type="predicted"/>
<evidence type="ECO:0000313" key="12">
    <source>
        <dbReference type="Proteomes" id="UP000019593"/>
    </source>
</evidence>
<evidence type="ECO:0000256" key="7">
    <source>
        <dbReference type="ARBA" id="ARBA00022840"/>
    </source>
</evidence>
<keyword evidence="8" id="KW-0812">Transmembrane</keyword>
<evidence type="ECO:0000259" key="10">
    <source>
        <dbReference type="Pfam" id="PF07568"/>
    </source>
</evidence>
<dbReference type="AlphaFoldDB" id="W8S4J1"/>
<evidence type="ECO:0000256" key="6">
    <source>
        <dbReference type="ARBA" id="ARBA00022777"/>
    </source>
</evidence>
<dbReference type="GO" id="GO:0005524">
    <property type="term" value="F:ATP binding"/>
    <property type="evidence" value="ECO:0007669"/>
    <property type="project" value="UniProtKB-KW"/>
</dbReference>
<dbReference type="Gene3D" id="3.30.450.20">
    <property type="entry name" value="PAS domain"/>
    <property type="match status" value="1"/>
</dbReference>
<dbReference type="Gene3D" id="3.30.565.10">
    <property type="entry name" value="Histidine kinase-like ATPase, C-terminal domain"/>
    <property type="match status" value="1"/>
</dbReference>
<dbReference type="PATRIC" id="fig|1294273.3.peg.2792"/>
<feature type="domain" description="Histidine kinase/HSP90-like ATPase" evidence="9">
    <location>
        <begin position="474"/>
        <end position="559"/>
    </location>
</feature>
<keyword evidence="8" id="KW-0472">Membrane</keyword>